<dbReference type="InterPro" id="IPR013087">
    <property type="entry name" value="Znf_C2H2_type"/>
</dbReference>
<organism evidence="10 11">
    <name type="scientific">Alternaria alternata</name>
    <name type="common">Alternaria rot fungus</name>
    <name type="synonym">Torula alternata</name>
    <dbReference type="NCBI Taxonomy" id="5599"/>
    <lineage>
        <taxon>Eukaryota</taxon>
        <taxon>Fungi</taxon>
        <taxon>Dikarya</taxon>
        <taxon>Ascomycota</taxon>
        <taxon>Pezizomycotina</taxon>
        <taxon>Dothideomycetes</taxon>
        <taxon>Pleosporomycetidae</taxon>
        <taxon>Pleosporales</taxon>
        <taxon>Pleosporineae</taxon>
        <taxon>Pleosporaceae</taxon>
        <taxon>Alternaria</taxon>
        <taxon>Alternaria sect. Alternaria</taxon>
        <taxon>Alternaria alternata complex</taxon>
    </lineage>
</organism>
<gene>
    <name evidence="10" type="ORF">CC77DRAFT_1096126</name>
</gene>
<feature type="compositionally biased region" description="Polar residues" evidence="8">
    <location>
        <begin position="133"/>
        <end position="142"/>
    </location>
</feature>
<keyword evidence="3" id="KW-0677">Repeat</keyword>
<dbReference type="InterPro" id="IPR036236">
    <property type="entry name" value="Znf_C2H2_sf"/>
</dbReference>
<keyword evidence="2" id="KW-0479">Metal-binding</keyword>
<evidence type="ECO:0000259" key="9">
    <source>
        <dbReference type="PROSITE" id="PS50157"/>
    </source>
</evidence>
<feature type="region of interest" description="Disordered" evidence="8">
    <location>
        <begin position="59"/>
        <end position="98"/>
    </location>
</feature>
<dbReference type="PANTHER" id="PTHR40626:SF11">
    <property type="entry name" value="ZINC FINGER PROTEIN YPR022C"/>
    <property type="match status" value="1"/>
</dbReference>
<dbReference type="SUPFAM" id="SSF57667">
    <property type="entry name" value="beta-beta-alpha zinc fingers"/>
    <property type="match status" value="1"/>
</dbReference>
<dbReference type="Gene3D" id="3.30.160.60">
    <property type="entry name" value="Classic Zinc Finger"/>
    <property type="match status" value="2"/>
</dbReference>
<dbReference type="GO" id="GO:0000981">
    <property type="term" value="F:DNA-binding transcription factor activity, RNA polymerase II-specific"/>
    <property type="evidence" value="ECO:0007669"/>
    <property type="project" value="InterPro"/>
</dbReference>
<feature type="domain" description="C2H2-type" evidence="9">
    <location>
        <begin position="10"/>
        <end position="37"/>
    </location>
</feature>
<sequence>MMADATTKTFSCATCDRQFRKLEHLQRHTRTHTKEKPYHCDCGLSFARKDLLKRHRRLAHAASDEAGQSGAAIPPSEALPLPPEYHHLGTSLPSPPAQERGLKQFETFLSQSSLQDMADRHESNNERLDNAPEDSNSITPLTRTGPLPTHSNTNPSGFSAISSNTTDSMWQEYQEREPKFVPPSTQACQRYRQSFHFHTNSALIHPTMELTSMEFALRTAMFALGALHLLEYKSARALFSASKSAALHTWTTESPERLSWQLTSAFVLLIDFITIELPANTMDELRRFHYALQLCFEVGAKNVESSPSTSYSQWLIEELERRSQAFGACAIAIHSFVFDSSIMAWPANVRFRFPCLADSWETLRHADLDRNNTSRPLQGEHILEFINQLLGIPYDGRATMLSSLDIFQVFVILAFLTHYLCVSREARALFRAHDDISKEEARYKDAIALTGARVRFASMTETNKFQRQRQKTESLVHLESIRHWLVIDSAMYKTEEAAEMLLYLHDQQYVFPESLSDDVLLCDVGASVHLFEDPANTGFAFFLRYHANTWTLWNVLLIFESALFLCAWIKKAAVESSGNQACQVIIEDLRGALSMAWSSLDVSDGQPDFTNTKVLAKSVLLYWSRVLVSLSEKPFARTLGQALGQYARSVGTEEDTMME</sequence>
<proteinExistence type="predicted"/>
<dbReference type="Pfam" id="PF00096">
    <property type="entry name" value="zf-C2H2"/>
    <property type="match status" value="1"/>
</dbReference>
<keyword evidence="11" id="KW-1185">Reference proteome</keyword>
<evidence type="ECO:0000256" key="2">
    <source>
        <dbReference type="ARBA" id="ARBA00022723"/>
    </source>
</evidence>
<dbReference type="RefSeq" id="XP_018384321.1">
    <property type="nucleotide sequence ID" value="XM_018529828.1"/>
</dbReference>
<evidence type="ECO:0000256" key="6">
    <source>
        <dbReference type="ARBA" id="ARBA00023242"/>
    </source>
</evidence>
<keyword evidence="6" id="KW-0539">Nucleus</keyword>
<dbReference type="PROSITE" id="PS00028">
    <property type="entry name" value="ZINC_FINGER_C2H2_1"/>
    <property type="match status" value="1"/>
</dbReference>
<feature type="compositionally biased region" description="Basic and acidic residues" evidence="8">
    <location>
        <begin position="117"/>
        <end position="130"/>
    </location>
</feature>
<dbReference type="GO" id="GO:0000978">
    <property type="term" value="F:RNA polymerase II cis-regulatory region sequence-specific DNA binding"/>
    <property type="evidence" value="ECO:0007669"/>
    <property type="project" value="InterPro"/>
</dbReference>
<evidence type="ECO:0000256" key="3">
    <source>
        <dbReference type="ARBA" id="ARBA00022737"/>
    </source>
</evidence>
<evidence type="ECO:0000313" key="11">
    <source>
        <dbReference type="Proteomes" id="UP000077248"/>
    </source>
</evidence>
<evidence type="ECO:0000313" key="10">
    <source>
        <dbReference type="EMBL" id="OAG18900.1"/>
    </source>
</evidence>
<dbReference type="EMBL" id="KV441482">
    <property type="protein sequence ID" value="OAG18900.1"/>
    <property type="molecule type" value="Genomic_DNA"/>
</dbReference>
<dbReference type="GeneID" id="29115422"/>
<dbReference type="InterPro" id="IPR051059">
    <property type="entry name" value="VerF-like"/>
</dbReference>
<reference evidence="10 11" key="1">
    <citation type="submission" date="2016-05" db="EMBL/GenBank/DDBJ databases">
        <title>Comparative analysis of secretome profiles of manganese(II)-oxidizing ascomycete fungi.</title>
        <authorList>
            <consortium name="DOE Joint Genome Institute"/>
            <person name="Zeiner C.A."/>
            <person name="Purvine S.O."/>
            <person name="Zink E.M."/>
            <person name="Wu S."/>
            <person name="Pasa-Tolic L."/>
            <person name="Chaput D.L."/>
            <person name="Haridas S."/>
            <person name="Grigoriev I.V."/>
            <person name="Santelli C.M."/>
            <person name="Hansel C.M."/>
        </authorList>
    </citation>
    <scope>NUCLEOTIDE SEQUENCE [LARGE SCALE GENOMIC DNA]</scope>
    <source>
        <strain evidence="10 11">SRC1lrK2f</strain>
    </source>
</reference>
<feature type="domain" description="C2H2-type" evidence="9">
    <location>
        <begin position="38"/>
        <end position="65"/>
    </location>
</feature>
<keyword evidence="4 7" id="KW-0863">Zinc-finger</keyword>
<accession>A0A177DI79</accession>
<dbReference type="SMART" id="SM00355">
    <property type="entry name" value="ZnF_C2H2"/>
    <property type="match status" value="2"/>
</dbReference>
<evidence type="ECO:0000256" key="5">
    <source>
        <dbReference type="ARBA" id="ARBA00022833"/>
    </source>
</evidence>
<dbReference type="Proteomes" id="UP000077248">
    <property type="component" value="Unassembled WGS sequence"/>
</dbReference>
<evidence type="ECO:0000256" key="7">
    <source>
        <dbReference type="PROSITE-ProRule" id="PRU00042"/>
    </source>
</evidence>
<evidence type="ECO:0000256" key="8">
    <source>
        <dbReference type="SAM" id="MobiDB-lite"/>
    </source>
</evidence>
<dbReference type="PROSITE" id="PS50157">
    <property type="entry name" value="ZINC_FINGER_C2H2_2"/>
    <property type="match status" value="2"/>
</dbReference>
<dbReference type="AlphaFoldDB" id="A0A177DI79"/>
<evidence type="ECO:0000256" key="1">
    <source>
        <dbReference type="ARBA" id="ARBA00004123"/>
    </source>
</evidence>
<feature type="region of interest" description="Disordered" evidence="8">
    <location>
        <begin position="115"/>
        <end position="163"/>
    </location>
</feature>
<dbReference type="GO" id="GO:0000785">
    <property type="term" value="C:chromatin"/>
    <property type="evidence" value="ECO:0007669"/>
    <property type="project" value="TreeGrafter"/>
</dbReference>
<dbReference type="GO" id="GO:0008270">
    <property type="term" value="F:zinc ion binding"/>
    <property type="evidence" value="ECO:0007669"/>
    <property type="project" value="UniProtKB-KW"/>
</dbReference>
<protein>
    <recommendedName>
        <fullName evidence="9">C2H2-type domain-containing protein</fullName>
    </recommendedName>
</protein>
<feature type="compositionally biased region" description="Polar residues" evidence="8">
    <location>
        <begin position="149"/>
        <end position="163"/>
    </location>
</feature>
<dbReference type="VEuPathDB" id="FungiDB:CC77DRAFT_1096126"/>
<dbReference type="KEGG" id="aalt:CC77DRAFT_1096126"/>
<dbReference type="GO" id="GO:0005634">
    <property type="term" value="C:nucleus"/>
    <property type="evidence" value="ECO:0007669"/>
    <property type="project" value="UniProtKB-SubCell"/>
</dbReference>
<dbReference type="PANTHER" id="PTHR40626">
    <property type="entry name" value="MIP31509P"/>
    <property type="match status" value="1"/>
</dbReference>
<name>A0A177DI79_ALTAL</name>
<keyword evidence="5" id="KW-0862">Zinc</keyword>
<comment type="subcellular location">
    <subcellularLocation>
        <location evidence="1">Nucleus</location>
    </subcellularLocation>
</comment>
<evidence type="ECO:0000256" key="4">
    <source>
        <dbReference type="ARBA" id="ARBA00022771"/>
    </source>
</evidence>